<proteinExistence type="predicted"/>
<keyword evidence="3" id="KW-1185">Reference proteome</keyword>
<sequence>MTTNTVIRRLYLGLFSILLALNTNAQDKLHKECCRLPLSAYFIFGVSFNGDQIKDINDRNFADTVFKKLSGPYAGIRTSVPLLRRIRLECQVIYHWKRYHSVEDSFSVSMKIKDLEVIPMLLIPLGNDPKFPIHLAVGLELNINLLREAKALINNKPVLSDKWGKKPLSGELMSGINLHLHRYFNVEIRAGCRFTDIRSKSNMGDFDMDRSRISVNIGGYFTLFSEKALSN</sequence>
<dbReference type="AlphaFoldDB" id="A0A2D0N0T5"/>
<keyword evidence="1" id="KW-0732">Signal</keyword>
<organism evidence="2 3">
    <name type="scientific">Flavilitoribacter nigricans (strain ATCC 23147 / DSM 23189 / NBRC 102662 / NCIMB 1420 / SS-2)</name>
    <name type="common">Lewinella nigricans</name>
    <dbReference type="NCBI Taxonomy" id="1122177"/>
    <lineage>
        <taxon>Bacteria</taxon>
        <taxon>Pseudomonadati</taxon>
        <taxon>Bacteroidota</taxon>
        <taxon>Saprospiria</taxon>
        <taxon>Saprospirales</taxon>
        <taxon>Lewinellaceae</taxon>
        <taxon>Flavilitoribacter</taxon>
    </lineage>
</organism>
<comment type="caution">
    <text evidence="2">The sequence shown here is derived from an EMBL/GenBank/DDBJ whole genome shotgun (WGS) entry which is preliminary data.</text>
</comment>
<protein>
    <recommendedName>
        <fullName evidence="4">Outer membrane protein beta-barrel domain-containing protein</fullName>
    </recommendedName>
</protein>
<name>A0A2D0N0T5_FLAN2</name>
<feature type="chain" id="PRO_5013243148" description="Outer membrane protein beta-barrel domain-containing protein" evidence="1">
    <location>
        <begin position="26"/>
        <end position="231"/>
    </location>
</feature>
<evidence type="ECO:0000256" key="1">
    <source>
        <dbReference type="SAM" id="SignalP"/>
    </source>
</evidence>
<evidence type="ECO:0000313" key="3">
    <source>
        <dbReference type="Proteomes" id="UP000223913"/>
    </source>
</evidence>
<reference evidence="2 3" key="1">
    <citation type="submission" date="2017-10" db="EMBL/GenBank/DDBJ databases">
        <title>The draft genome sequence of Lewinella nigricans NBRC 102662.</title>
        <authorList>
            <person name="Wang K."/>
        </authorList>
    </citation>
    <scope>NUCLEOTIDE SEQUENCE [LARGE SCALE GENOMIC DNA]</scope>
    <source>
        <strain evidence="2 3">NBRC 102662</strain>
    </source>
</reference>
<evidence type="ECO:0000313" key="2">
    <source>
        <dbReference type="EMBL" id="PHN01988.1"/>
    </source>
</evidence>
<dbReference type="RefSeq" id="WP_099154611.1">
    <property type="nucleotide sequence ID" value="NZ_PDUD01000046.1"/>
</dbReference>
<dbReference type="Proteomes" id="UP000223913">
    <property type="component" value="Unassembled WGS sequence"/>
</dbReference>
<feature type="signal peptide" evidence="1">
    <location>
        <begin position="1"/>
        <end position="25"/>
    </location>
</feature>
<accession>A0A2D0N0T5</accession>
<dbReference type="EMBL" id="PDUD01000046">
    <property type="protein sequence ID" value="PHN01988.1"/>
    <property type="molecule type" value="Genomic_DNA"/>
</dbReference>
<gene>
    <name evidence="2" type="ORF">CRP01_34345</name>
</gene>
<evidence type="ECO:0008006" key="4">
    <source>
        <dbReference type="Google" id="ProtNLM"/>
    </source>
</evidence>